<evidence type="ECO:0000259" key="2">
    <source>
        <dbReference type="Pfam" id="PF23451"/>
    </source>
</evidence>
<organism evidence="3 4">
    <name type="scientific">Diaphorobacter ruginosibacter</name>
    <dbReference type="NCBI Taxonomy" id="1715720"/>
    <lineage>
        <taxon>Bacteria</taxon>
        <taxon>Pseudomonadati</taxon>
        <taxon>Pseudomonadota</taxon>
        <taxon>Betaproteobacteria</taxon>
        <taxon>Burkholderiales</taxon>
        <taxon>Comamonadaceae</taxon>
        <taxon>Diaphorobacter</taxon>
    </lineage>
</organism>
<name>A0A7G9RJS4_9BURK</name>
<keyword evidence="4" id="KW-1185">Reference proteome</keyword>
<evidence type="ECO:0000259" key="1">
    <source>
        <dbReference type="Pfam" id="PF01883"/>
    </source>
</evidence>
<dbReference type="NCBIfam" id="TIGR02159">
    <property type="entry name" value="PA_CoA_Oxy4"/>
    <property type="match status" value="1"/>
</dbReference>
<reference evidence="3 4" key="1">
    <citation type="submission" date="2020-08" db="EMBL/GenBank/DDBJ databases">
        <title>Genome sequence of Diaphorobacter ruginosibacter DSM 27467T.</title>
        <authorList>
            <person name="Hyun D.-W."/>
            <person name="Bae J.-W."/>
        </authorList>
    </citation>
    <scope>NUCLEOTIDE SEQUENCE [LARGE SCALE GENOMIC DNA]</scope>
    <source>
        <strain evidence="3 4">DSM 27467</strain>
    </source>
</reference>
<evidence type="ECO:0000313" key="4">
    <source>
        <dbReference type="Proteomes" id="UP000515811"/>
    </source>
</evidence>
<dbReference type="InterPro" id="IPR002744">
    <property type="entry name" value="MIP18-like"/>
</dbReference>
<accession>A0A7G9RJS4</accession>
<sequence length="175" mass="18649">MAAAAISGQERIAAAWRVLGEVPDPEVPAISVCDLGIVRDVQVLPDDVLEIVLTPTYSGCPATEVIEQDVLSAIHAADLGTARVTLRRAPAWTTDWISDAGRRKLAEYGIAPPGPVHADGAVPIRFFGRALAASPQCPRCGSAQTERLSSFGATACKALYRCLACREPFEHFKPL</sequence>
<dbReference type="EMBL" id="CP060714">
    <property type="protein sequence ID" value="QNN55849.1"/>
    <property type="molecule type" value="Genomic_DNA"/>
</dbReference>
<dbReference type="SUPFAM" id="SSF117916">
    <property type="entry name" value="Fe-S cluster assembly (FSCA) domain-like"/>
    <property type="match status" value="1"/>
</dbReference>
<gene>
    <name evidence="3" type="primary">paaJ</name>
    <name evidence="3" type="ORF">H9K76_14705</name>
</gene>
<dbReference type="Gene3D" id="3.30.300.130">
    <property type="entry name" value="Fe-S cluster assembly (FSCA)"/>
    <property type="match status" value="1"/>
</dbReference>
<dbReference type="PANTHER" id="PTHR42831">
    <property type="entry name" value="FE-S PROTEIN MATURATION AUXILIARY FACTOR YITW"/>
    <property type="match status" value="1"/>
</dbReference>
<dbReference type="InterPro" id="IPR034904">
    <property type="entry name" value="FSCA_dom_sf"/>
</dbReference>
<feature type="domain" description="PaaD zinc beta ribbon" evidence="2">
    <location>
        <begin position="133"/>
        <end position="173"/>
    </location>
</feature>
<dbReference type="Pfam" id="PF23451">
    <property type="entry name" value="Zn_ribbon_PaaD"/>
    <property type="match status" value="1"/>
</dbReference>
<dbReference type="RefSeq" id="WP_187596122.1">
    <property type="nucleotide sequence ID" value="NZ_CP060714.1"/>
</dbReference>
<evidence type="ECO:0000313" key="3">
    <source>
        <dbReference type="EMBL" id="QNN55849.1"/>
    </source>
</evidence>
<dbReference type="InterPro" id="IPR052339">
    <property type="entry name" value="Fe-S_Maturation_MIP18"/>
</dbReference>
<dbReference type="KEGG" id="drg:H9K76_14705"/>
<dbReference type="InterPro" id="IPR056572">
    <property type="entry name" value="Zn_ribbon_PaaD"/>
</dbReference>
<protein>
    <submittedName>
        <fullName evidence="3">Phenylacetate-CoA oxygenase subunit PaaJ</fullName>
    </submittedName>
</protein>
<dbReference type="InterPro" id="IPR011883">
    <property type="entry name" value="PaaD-like"/>
</dbReference>
<proteinExistence type="predicted"/>
<feature type="domain" description="MIP18 family-like" evidence="1">
    <location>
        <begin position="14"/>
        <end position="76"/>
    </location>
</feature>
<dbReference type="Proteomes" id="UP000515811">
    <property type="component" value="Chromosome"/>
</dbReference>
<dbReference type="Pfam" id="PF01883">
    <property type="entry name" value="FeS_assembly_P"/>
    <property type="match status" value="1"/>
</dbReference>
<dbReference type="PANTHER" id="PTHR42831:SF3">
    <property type="entry name" value="1,2-PHENYLACETYL-COA EPOXIDASE, SUBUNIT D-RELATED"/>
    <property type="match status" value="1"/>
</dbReference>
<dbReference type="AlphaFoldDB" id="A0A7G9RJS4"/>